<organism evidence="2 3">
    <name type="scientific">Popillia japonica</name>
    <name type="common">Japanese beetle</name>
    <dbReference type="NCBI Taxonomy" id="7064"/>
    <lineage>
        <taxon>Eukaryota</taxon>
        <taxon>Metazoa</taxon>
        <taxon>Ecdysozoa</taxon>
        <taxon>Arthropoda</taxon>
        <taxon>Hexapoda</taxon>
        <taxon>Insecta</taxon>
        <taxon>Pterygota</taxon>
        <taxon>Neoptera</taxon>
        <taxon>Endopterygota</taxon>
        <taxon>Coleoptera</taxon>
        <taxon>Polyphaga</taxon>
        <taxon>Scarabaeiformia</taxon>
        <taxon>Scarabaeidae</taxon>
        <taxon>Rutelinae</taxon>
        <taxon>Popillia</taxon>
    </lineage>
</organism>
<evidence type="ECO:0000259" key="1">
    <source>
        <dbReference type="Pfam" id="PF13843"/>
    </source>
</evidence>
<reference evidence="2 3" key="1">
    <citation type="journal article" date="2024" name="BMC Genomics">
        <title>De novo assembly and annotation of Popillia japonica's genome with initial clues to its potential as an invasive pest.</title>
        <authorList>
            <person name="Cucini C."/>
            <person name="Boschi S."/>
            <person name="Funari R."/>
            <person name="Cardaioli E."/>
            <person name="Iannotti N."/>
            <person name="Marturano G."/>
            <person name="Paoli F."/>
            <person name="Bruttini M."/>
            <person name="Carapelli A."/>
            <person name="Frati F."/>
            <person name="Nardi F."/>
        </authorList>
    </citation>
    <scope>NUCLEOTIDE SEQUENCE [LARGE SCALE GENOMIC DNA]</scope>
    <source>
        <strain evidence="2">DMR45628</strain>
    </source>
</reference>
<evidence type="ECO:0000313" key="2">
    <source>
        <dbReference type="EMBL" id="KAK9736977.1"/>
    </source>
</evidence>
<dbReference type="PANTHER" id="PTHR46599:SF3">
    <property type="entry name" value="PIGGYBAC TRANSPOSABLE ELEMENT-DERIVED PROTEIN 4"/>
    <property type="match status" value="1"/>
</dbReference>
<dbReference type="Proteomes" id="UP001458880">
    <property type="component" value="Unassembled WGS sequence"/>
</dbReference>
<comment type="caution">
    <text evidence="2">The sequence shown here is derived from an EMBL/GenBank/DDBJ whole genome shotgun (WGS) entry which is preliminary data.</text>
</comment>
<gene>
    <name evidence="2" type="ORF">QE152_g11105</name>
</gene>
<proteinExistence type="predicted"/>
<dbReference type="InterPro" id="IPR029526">
    <property type="entry name" value="PGBD"/>
</dbReference>
<protein>
    <submittedName>
        <fullName evidence="2">Transposase IS4</fullName>
    </submittedName>
</protein>
<evidence type="ECO:0000313" key="3">
    <source>
        <dbReference type="Proteomes" id="UP001458880"/>
    </source>
</evidence>
<dbReference type="Pfam" id="PF13843">
    <property type="entry name" value="DDE_Tnp_1_7"/>
    <property type="match status" value="1"/>
</dbReference>
<feature type="domain" description="PiggyBac transposable element-derived protein" evidence="1">
    <location>
        <begin position="14"/>
        <end position="98"/>
    </location>
</feature>
<name>A0AAW1LSJ7_POPJA</name>
<dbReference type="PANTHER" id="PTHR46599">
    <property type="entry name" value="PIGGYBAC TRANSPOSABLE ELEMENT-DERIVED PROTEIN 4"/>
    <property type="match status" value="1"/>
</dbReference>
<keyword evidence="3" id="KW-1185">Reference proteome</keyword>
<sequence length="210" mass="24611">MNRLAILQSRKLHISRDRCKLLLFKIYFNEPVKPTNADKLYYIEDVVNCLKTTFRKFRTEATFQSIDESMAKFKGRSALKQYLTMKPVKRGKKVFFRLLMTSVLNARILFNDLQRKEKSRFLLFLITLAEGLISLGRENTAVKRKPAVSLGRPTIKNGRCLTLVIIYQQKEIHAEDANDVLFNSKKKNEQQLYARVVTYHYVKLISHHII</sequence>
<accession>A0AAW1LSJ7</accession>
<dbReference type="AlphaFoldDB" id="A0AAW1LSJ7"/>
<dbReference type="EMBL" id="JASPKY010000106">
    <property type="protein sequence ID" value="KAK9736977.1"/>
    <property type="molecule type" value="Genomic_DNA"/>
</dbReference>